<protein>
    <submittedName>
        <fullName evidence="2">Uncharacterized protein</fullName>
    </submittedName>
</protein>
<evidence type="ECO:0000256" key="1">
    <source>
        <dbReference type="SAM" id="MobiDB-lite"/>
    </source>
</evidence>
<sequence>MAALTGSLWCWAAKCRAPTAERHERTWRYMPDGAVHGRRVADPPLCSLSTASAPTKSPRKRPVWHGHSSKRCPYSAMAMSSLLAARSAAIMVATRLIFGRIPVSSTLTTLERGGSQTTAFASGPIARPDDSAICEPPPRLVLP</sequence>
<name>A0A6A6ZMF0_9PLEO</name>
<organism evidence="2 3">
    <name type="scientific">Ophiobolus disseminans</name>
    <dbReference type="NCBI Taxonomy" id="1469910"/>
    <lineage>
        <taxon>Eukaryota</taxon>
        <taxon>Fungi</taxon>
        <taxon>Dikarya</taxon>
        <taxon>Ascomycota</taxon>
        <taxon>Pezizomycotina</taxon>
        <taxon>Dothideomycetes</taxon>
        <taxon>Pleosporomycetidae</taxon>
        <taxon>Pleosporales</taxon>
        <taxon>Pleosporineae</taxon>
        <taxon>Phaeosphaeriaceae</taxon>
        <taxon>Ophiobolus</taxon>
    </lineage>
</organism>
<dbReference type="AlphaFoldDB" id="A0A6A6ZMF0"/>
<feature type="compositionally biased region" description="Basic residues" evidence="1">
    <location>
        <begin position="57"/>
        <end position="68"/>
    </location>
</feature>
<dbReference type="EMBL" id="MU006237">
    <property type="protein sequence ID" value="KAF2821415.1"/>
    <property type="molecule type" value="Genomic_DNA"/>
</dbReference>
<evidence type="ECO:0000313" key="3">
    <source>
        <dbReference type="Proteomes" id="UP000799424"/>
    </source>
</evidence>
<gene>
    <name evidence="2" type="ORF">CC86DRAFT_386372</name>
</gene>
<accession>A0A6A6ZMF0</accession>
<proteinExistence type="predicted"/>
<feature type="region of interest" description="Disordered" evidence="1">
    <location>
        <begin position="49"/>
        <end position="68"/>
    </location>
</feature>
<keyword evidence="3" id="KW-1185">Reference proteome</keyword>
<dbReference type="Proteomes" id="UP000799424">
    <property type="component" value="Unassembled WGS sequence"/>
</dbReference>
<reference evidence="2" key="1">
    <citation type="journal article" date="2020" name="Stud. Mycol.">
        <title>101 Dothideomycetes genomes: a test case for predicting lifestyles and emergence of pathogens.</title>
        <authorList>
            <person name="Haridas S."/>
            <person name="Albert R."/>
            <person name="Binder M."/>
            <person name="Bloem J."/>
            <person name="Labutti K."/>
            <person name="Salamov A."/>
            <person name="Andreopoulos B."/>
            <person name="Baker S."/>
            <person name="Barry K."/>
            <person name="Bills G."/>
            <person name="Bluhm B."/>
            <person name="Cannon C."/>
            <person name="Castanera R."/>
            <person name="Culley D."/>
            <person name="Daum C."/>
            <person name="Ezra D."/>
            <person name="Gonzalez J."/>
            <person name="Henrissat B."/>
            <person name="Kuo A."/>
            <person name="Liang C."/>
            <person name="Lipzen A."/>
            <person name="Lutzoni F."/>
            <person name="Magnuson J."/>
            <person name="Mondo S."/>
            <person name="Nolan M."/>
            <person name="Ohm R."/>
            <person name="Pangilinan J."/>
            <person name="Park H.-J."/>
            <person name="Ramirez L."/>
            <person name="Alfaro M."/>
            <person name="Sun H."/>
            <person name="Tritt A."/>
            <person name="Yoshinaga Y."/>
            <person name="Zwiers L.-H."/>
            <person name="Turgeon B."/>
            <person name="Goodwin S."/>
            <person name="Spatafora J."/>
            <person name="Crous P."/>
            <person name="Grigoriev I."/>
        </authorList>
    </citation>
    <scope>NUCLEOTIDE SEQUENCE</scope>
    <source>
        <strain evidence="2">CBS 113818</strain>
    </source>
</reference>
<evidence type="ECO:0000313" key="2">
    <source>
        <dbReference type="EMBL" id="KAF2821415.1"/>
    </source>
</evidence>